<dbReference type="Gene3D" id="2.70.98.40">
    <property type="entry name" value="Glycoside hydrolase, family 65, N-terminal domain"/>
    <property type="match status" value="1"/>
</dbReference>
<dbReference type="SUPFAM" id="SSF74650">
    <property type="entry name" value="Galactose mutarotase-like"/>
    <property type="match status" value="1"/>
</dbReference>
<dbReference type="InterPro" id="IPR011013">
    <property type="entry name" value="Gal_mutarotase_sf_dom"/>
</dbReference>
<protein>
    <submittedName>
        <fullName evidence="2">CBM_X</fullName>
    </submittedName>
</protein>
<dbReference type="EMBL" id="KF124483">
    <property type="protein sequence ID" value="AIA91799.1"/>
    <property type="molecule type" value="Genomic_DNA"/>
</dbReference>
<proteinExistence type="predicted"/>
<dbReference type="InterPro" id="IPR037018">
    <property type="entry name" value="GH65_N"/>
</dbReference>
<dbReference type="Pfam" id="PF06165">
    <property type="entry name" value="GH94_b-supersand"/>
    <property type="match status" value="1"/>
</dbReference>
<accession>A0A060C9A3</accession>
<sequence>MKYGDFDTSHDEYVIHRPDVPVSWTNYLGTKHYSAVVSHNGGGYSYYKSPPVWARHPLPPERGAAG</sequence>
<feature type="domain" description="Glycosyl hydrolase 94 supersandwich" evidence="1">
    <location>
        <begin position="12"/>
        <end position="50"/>
    </location>
</feature>
<evidence type="ECO:0000313" key="2">
    <source>
        <dbReference type="EMBL" id="AIA91799.1"/>
    </source>
</evidence>
<dbReference type="GO" id="GO:0030246">
    <property type="term" value="F:carbohydrate binding"/>
    <property type="evidence" value="ECO:0007669"/>
    <property type="project" value="InterPro"/>
</dbReference>
<name>A0A060C9A3_9FIRM</name>
<dbReference type="AlphaFoldDB" id="A0A060C9A3"/>
<evidence type="ECO:0000259" key="1">
    <source>
        <dbReference type="Pfam" id="PF06165"/>
    </source>
</evidence>
<dbReference type="SMART" id="SM01068">
    <property type="entry name" value="CBM_X"/>
    <property type="match status" value="1"/>
</dbReference>
<dbReference type="GO" id="GO:0003824">
    <property type="term" value="F:catalytic activity"/>
    <property type="evidence" value="ECO:0007669"/>
    <property type="project" value="InterPro"/>
</dbReference>
<organism evidence="2">
    <name type="scientific">uncultured Caldicellulosiruptor sp</name>
    <dbReference type="NCBI Taxonomy" id="569407"/>
    <lineage>
        <taxon>Bacteria</taxon>
        <taxon>Bacillati</taxon>
        <taxon>Bacillota</taxon>
        <taxon>Bacillota incertae sedis</taxon>
        <taxon>Caldicellulosiruptorales</taxon>
        <taxon>Caldicellulosiruptoraceae</taxon>
        <taxon>Caldicellulosiruptor</taxon>
        <taxon>environmental samples</taxon>
    </lineage>
</organism>
<dbReference type="GO" id="GO:0005975">
    <property type="term" value="P:carbohydrate metabolic process"/>
    <property type="evidence" value="ECO:0007669"/>
    <property type="project" value="InterPro"/>
</dbReference>
<dbReference type="InterPro" id="IPR010383">
    <property type="entry name" value="Glyco_hydrolase_94_b-supersand"/>
</dbReference>
<reference evidence="2" key="1">
    <citation type="journal article" date="2013" name="Environ. Microbiol.">
        <title>Seasonally variable intestinal metagenomes of the red palm weevil (Rhynchophorus ferrugineus).</title>
        <authorList>
            <person name="Jia S."/>
            <person name="Zhang X."/>
            <person name="Zhang G."/>
            <person name="Yin A."/>
            <person name="Zhang S."/>
            <person name="Li F."/>
            <person name="Wang L."/>
            <person name="Zhao D."/>
            <person name="Yun Q."/>
            <person name="Tala"/>
            <person name="Wang J."/>
            <person name="Sun G."/>
            <person name="Baabdullah M."/>
            <person name="Yu X."/>
            <person name="Hu S."/>
            <person name="Al-Mssallem I.S."/>
            <person name="Yu J."/>
        </authorList>
    </citation>
    <scope>NUCLEOTIDE SEQUENCE</scope>
</reference>